<gene>
    <name evidence="1" type="ORF">PGT21_028109</name>
</gene>
<organism evidence="1 2">
    <name type="scientific">Puccinia graminis f. sp. tritici</name>
    <dbReference type="NCBI Taxonomy" id="56615"/>
    <lineage>
        <taxon>Eukaryota</taxon>
        <taxon>Fungi</taxon>
        <taxon>Dikarya</taxon>
        <taxon>Basidiomycota</taxon>
        <taxon>Pucciniomycotina</taxon>
        <taxon>Pucciniomycetes</taxon>
        <taxon>Pucciniales</taxon>
        <taxon>Pucciniaceae</taxon>
        <taxon>Puccinia</taxon>
    </lineage>
</organism>
<dbReference type="AlphaFoldDB" id="A0A5B0P844"/>
<evidence type="ECO:0000313" key="2">
    <source>
        <dbReference type="Proteomes" id="UP000324748"/>
    </source>
</evidence>
<protein>
    <submittedName>
        <fullName evidence="1">Uncharacterized protein</fullName>
    </submittedName>
</protein>
<dbReference type="EMBL" id="VSWC01000067">
    <property type="protein sequence ID" value="KAA1096770.1"/>
    <property type="molecule type" value="Genomic_DNA"/>
</dbReference>
<sequence>MIELLATTFDTELQDKERDLDHAVGLLSNIEKEYLEGQRKILNYERMLSDFGEKKLALGDLEKELNDKLGKRYRFGWEKYVRDEEERARRITEQRSKYLQELSIEDRKLLDSSNLRFADPSKQEVLMKLQADERENSDLLNLIRTNSTDVESECDWESKLDLRLPNNRGDRRLPKKPTVLEDRLPKFRGKKIGDLDVPGRSAEGPQDVLDVWESILQFLGVD</sequence>
<dbReference type="Proteomes" id="UP000324748">
    <property type="component" value="Unassembled WGS sequence"/>
</dbReference>
<name>A0A5B0P844_PUCGR</name>
<reference evidence="1 2" key="1">
    <citation type="submission" date="2019-05" db="EMBL/GenBank/DDBJ databases">
        <title>Emergence of the Ug99 lineage of the wheat stem rust pathogen through somatic hybridization.</title>
        <authorList>
            <person name="Li F."/>
            <person name="Upadhyaya N.M."/>
            <person name="Sperschneider J."/>
            <person name="Matny O."/>
            <person name="Nguyen-Phuc H."/>
            <person name="Mago R."/>
            <person name="Raley C."/>
            <person name="Miller M.E."/>
            <person name="Silverstein K.A.T."/>
            <person name="Henningsen E."/>
            <person name="Hirsch C.D."/>
            <person name="Visser B."/>
            <person name="Pretorius Z.A."/>
            <person name="Steffenson B.J."/>
            <person name="Schwessinger B."/>
            <person name="Dodds P.N."/>
            <person name="Figueroa M."/>
        </authorList>
    </citation>
    <scope>NUCLEOTIDE SEQUENCE [LARGE SCALE GENOMIC DNA]</scope>
    <source>
        <strain evidence="1">21-0</strain>
    </source>
</reference>
<keyword evidence="2" id="KW-1185">Reference proteome</keyword>
<accession>A0A5B0P844</accession>
<dbReference type="OrthoDB" id="6718656at2759"/>
<evidence type="ECO:0000313" key="1">
    <source>
        <dbReference type="EMBL" id="KAA1096770.1"/>
    </source>
</evidence>
<proteinExistence type="predicted"/>
<comment type="caution">
    <text evidence="1">The sequence shown here is derived from an EMBL/GenBank/DDBJ whole genome shotgun (WGS) entry which is preliminary data.</text>
</comment>